<keyword evidence="3 8" id="KW-0479">Metal-binding</keyword>
<evidence type="ECO:0000256" key="4">
    <source>
        <dbReference type="ARBA" id="ARBA00022741"/>
    </source>
</evidence>
<comment type="subcellular location">
    <subcellularLocation>
        <location evidence="8">Cytoplasm</location>
    </subcellularLocation>
</comment>
<feature type="domain" description="MobA-like NTP transferase" evidence="9">
    <location>
        <begin position="7"/>
        <end position="173"/>
    </location>
</feature>
<comment type="domain">
    <text evidence="8">The N-terminal domain determines nucleotide recognition and specific binding, while the C-terminal domain determines the specific binding to the target protein.</text>
</comment>
<dbReference type="GO" id="GO:0061603">
    <property type="term" value="F:molybdenum cofactor guanylyltransferase activity"/>
    <property type="evidence" value="ECO:0007669"/>
    <property type="project" value="UniProtKB-EC"/>
</dbReference>
<dbReference type="RefSeq" id="WP_133597619.1">
    <property type="nucleotide sequence ID" value="NZ_SNYL01000008.1"/>
</dbReference>
<comment type="cofactor">
    <cofactor evidence="8">
        <name>Mg(2+)</name>
        <dbReference type="ChEBI" id="CHEBI:18420"/>
    </cofactor>
</comment>
<gene>
    <name evidence="8" type="primary">mobA</name>
    <name evidence="10" type="ORF">DFR43_10832</name>
</gene>
<feature type="binding site" evidence="8">
    <location>
        <begin position="10"/>
        <end position="12"/>
    </location>
    <ligand>
        <name>GTP</name>
        <dbReference type="ChEBI" id="CHEBI:37565"/>
    </ligand>
</feature>
<organism evidence="10 11">
    <name type="scientific">Tepidicella xavieri</name>
    <dbReference type="NCBI Taxonomy" id="360241"/>
    <lineage>
        <taxon>Bacteria</taxon>
        <taxon>Pseudomonadati</taxon>
        <taxon>Pseudomonadota</taxon>
        <taxon>Betaproteobacteria</taxon>
        <taxon>Burkholderiales</taxon>
        <taxon>Tepidicella</taxon>
    </lineage>
</organism>
<keyword evidence="1 8" id="KW-0963">Cytoplasm</keyword>
<evidence type="ECO:0000256" key="8">
    <source>
        <dbReference type="HAMAP-Rule" id="MF_00316"/>
    </source>
</evidence>
<dbReference type="EC" id="2.7.7.77" evidence="8"/>
<dbReference type="Proteomes" id="UP000295510">
    <property type="component" value="Unassembled WGS sequence"/>
</dbReference>
<keyword evidence="10" id="KW-0548">Nucleotidyltransferase</keyword>
<evidence type="ECO:0000256" key="6">
    <source>
        <dbReference type="ARBA" id="ARBA00023134"/>
    </source>
</evidence>
<keyword evidence="2 8" id="KW-0808">Transferase</keyword>
<keyword evidence="5 8" id="KW-0460">Magnesium</keyword>
<dbReference type="HAMAP" id="MF_00316">
    <property type="entry name" value="MobA"/>
    <property type="match status" value="1"/>
</dbReference>
<dbReference type="GO" id="GO:0046872">
    <property type="term" value="F:metal ion binding"/>
    <property type="evidence" value="ECO:0007669"/>
    <property type="project" value="UniProtKB-KW"/>
</dbReference>
<dbReference type="InterPro" id="IPR025877">
    <property type="entry name" value="MobA-like_NTP_Trfase"/>
</dbReference>
<dbReference type="Pfam" id="PF12804">
    <property type="entry name" value="NTP_transf_3"/>
    <property type="match status" value="1"/>
</dbReference>
<dbReference type="NCBIfam" id="TIGR02665">
    <property type="entry name" value="molyb_mobA"/>
    <property type="match status" value="1"/>
</dbReference>
<feature type="binding site" evidence="8">
    <location>
        <position position="73"/>
    </location>
    <ligand>
        <name>GTP</name>
        <dbReference type="ChEBI" id="CHEBI:37565"/>
    </ligand>
</feature>
<name>A0A4R6U916_9BURK</name>
<evidence type="ECO:0000313" key="11">
    <source>
        <dbReference type="Proteomes" id="UP000295510"/>
    </source>
</evidence>
<dbReference type="PANTHER" id="PTHR19136:SF81">
    <property type="entry name" value="MOLYBDENUM COFACTOR GUANYLYLTRANSFERASE"/>
    <property type="match status" value="1"/>
</dbReference>
<reference evidence="10 11" key="1">
    <citation type="submission" date="2019-03" db="EMBL/GenBank/DDBJ databases">
        <title>Genomic Encyclopedia of Type Strains, Phase IV (KMG-IV): sequencing the most valuable type-strain genomes for metagenomic binning, comparative biology and taxonomic classification.</title>
        <authorList>
            <person name="Goeker M."/>
        </authorList>
    </citation>
    <scope>NUCLEOTIDE SEQUENCE [LARGE SCALE GENOMIC DNA]</scope>
    <source>
        <strain evidence="10 11">DSM 19605</strain>
    </source>
</reference>
<dbReference type="AlphaFoldDB" id="A0A4R6U916"/>
<proteinExistence type="inferred from homology"/>
<keyword evidence="6 8" id="KW-0342">GTP-binding</keyword>
<evidence type="ECO:0000256" key="3">
    <source>
        <dbReference type="ARBA" id="ARBA00022723"/>
    </source>
</evidence>
<keyword evidence="4 8" id="KW-0547">Nucleotide-binding</keyword>
<sequence>MAGSVTGLVLAGGQGSRMGGVDKGLQPFRGLPLAAHALQRLYTQAGSRLDGCAINANRHLAAYEAMGVPVWTDVVSDHPGPLAGFLTGLRLCPTPYLLTVPCDAPLYPLDLLERLATALEAQQADLALAAGPDLEADPTGQTHRPQPVFCLMSVGLHDSLTQYLEAGERKITTWMARHRVALVPFDHPQDDPRAFANANTLAELRALERDA</sequence>
<keyword evidence="7 8" id="KW-0501">Molybdenum cofactor biosynthesis</keyword>
<feature type="binding site" evidence="8">
    <location>
        <position position="55"/>
    </location>
    <ligand>
        <name>GTP</name>
        <dbReference type="ChEBI" id="CHEBI:37565"/>
    </ligand>
</feature>
<evidence type="ECO:0000256" key="2">
    <source>
        <dbReference type="ARBA" id="ARBA00022679"/>
    </source>
</evidence>
<dbReference type="EMBL" id="SNYL01000008">
    <property type="protein sequence ID" value="TDQ43090.1"/>
    <property type="molecule type" value="Genomic_DNA"/>
</dbReference>
<feature type="binding site" evidence="8">
    <location>
        <position position="23"/>
    </location>
    <ligand>
        <name>GTP</name>
        <dbReference type="ChEBI" id="CHEBI:37565"/>
    </ligand>
</feature>
<comment type="similarity">
    <text evidence="8">Belongs to the MobA family.</text>
</comment>
<dbReference type="InterPro" id="IPR013482">
    <property type="entry name" value="Molybde_CF_guanTrfase"/>
</dbReference>
<dbReference type="OrthoDB" id="9788394at2"/>
<dbReference type="Gene3D" id="3.90.550.10">
    <property type="entry name" value="Spore Coat Polysaccharide Biosynthesis Protein SpsA, Chain A"/>
    <property type="match status" value="1"/>
</dbReference>
<dbReference type="CDD" id="cd02503">
    <property type="entry name" value="MobA"/>
    <property type="match status" value="1"/>
</dbReference>
<keyword evidence="11" id="KW-1185">Reference proteome</keyword>
<evidence type="ECO:0000259" key="9">
    <source>
        <dbReference type="Pfam" id="PF12804"/>
    </source>
</evidence>
<accession>A0A4R6U916</accession>
<evidence type="ECO:0000256" key="5">
    <source>
        <dbReference type="ARBA" id="ARBA00022842"/>
    </source>
</evidence>
<dbReference type="PANTHER" id="PTHR19136">
    <property type="entry name" value="MOLYBDENUM COFACTOR GUANYLYLTRANSFERASE"/>
    <property type="match status" value="1"/>
</dbReference>
<protein>
    <recommendedName>
        <fullName evidence="8">Molybdenum cofactor guanylyltransferase</fullName>
        <shortName evidence="8">MoCo guanylyltransferase</shortName>
        <ecNumber evidence="8">2.7.7.77</ecNumber>
    </recommendedName>
    <alternativeName>
        <fullName evidence="8">GTP:molybdopterin guanylyltransferase</fullName>
    </alternativeName>
    <alternativeName>
        <fullName evidence="8">Mo-MPT guanylyltransferase</fullName>
    </alternativeName>
    <alternativeName>
        <fullName evidence="8">Molybdopterin guanylyltransferase</fullName>
    </alternativeName>
    <alternativeName>
        <fullName evidence="8">Molybdopterin-guanine dinucleotide synthase</fullName>
        <shortName evidence="8">MGD synthase</shortName>
    </alternativeName>
</protein>
<dbReference type="SUPFAM" id="SSF53448">
    <property type="entry name" value="Nucleotide-diphospho-sugar transferases"/>
    <property type="match status" value="1"/>
</dbReference>
<comment type="catalytic activity">
    <reaction evidence="8">
        <text>Mo-molybdopterin + GTP + H(+) = Mo-molybdopterin guanine dinucleotide + diphosphate</text>
        <dbReference type="Rhea" id="RHEA:34243"/>
        <dbReference type="ChEBI" id="CHEBI:15378"/>
        <dbReference type="ChEBI" id="CHEBI:33019"/>
        <dbReference type="ChEBI" id="CHEBI:37565"/>
        <dbReference type="ChEBI" id="CHEBI:71302"/>
        <dbReference type="ChEBI" id="CHEBI:71310"/>
        <dbReference type="EC" id="2.7.7.77"/>
    </reaction>
</comment>
<dbReference type="GO" id="GO:1902758">
    <property type="term" value="P:bis(molybdopterin guanine dinucleotide)molybdenum biosynthetic process"/>
    <property type="evidence" value="ECO:0007669"/>
    <property type="project" value="TreeGrafter"/>
</dbReference>
<comment type="function">
    <text evidence="8">Transfers a GMP moiety from GTP to Mo-molybdopterin (Mo-MPT) cofactor (Moco or molybdenum cofactor) to form Mo-molybdopterin guanine dinucleotide (Mo-MGD) cofactor.</text>
</comment>
<comment type="caution">
    <text evidence="10">The sequence shown here is derived from an EMBL/GenBank/DDBJ whole genome shotgun (WGS) entry which is preliminary data.</text>
</comment>
<dbReference type="GO" id="GO:0005525">
    <property type="term" value="F:GTP binding"/>
    <property type="evidence" value="ECO:0007669"/>
    <property type="project" value="UniProtKB-UniRule"/>
</dbReference>
<dbReference type="InterPro" id="IPR029044">
    <property type="entry name" value="Nucleotide-diphossugar_trans"/>
</dbReference>
<feature type="binding site" evidence="8">
    <location>
        <position position="103"/>
    </location>
    <ligand>
        <name>Mg(2+)</name>
        <dbReference type="ChEBI" id="CHEBI:18420"/>
    </ligand>
</feature>
<comment type="subunit">
    <text evidence="8">Monomer.</text>
</comment>
<dbReference type="GO" id="GO:0005737">
    <property type="term" value="C:cytoplasm"/>
    <property type="evidence" value="ECO:0007669"/>
    <property type="project" value="UniProtKB-SubCell"/>
</dbReference>
<evidence type="ECO:0000256" key="7">
    <source>
        <dbReference type="ARBA" id="ARBA00023150"/>
    </source>
</evidence>
<evidence type="ECO:0000256" key="1">
    <source>
        <dbReference type="ARBA" id="ARBA00022490"/>
    </source>
</evidence>
<feature type="binding site" evidence="8">
    <location>
        <position position="103"/>
    </location>
    <ligand>
        <name>GTP</name>
        <dbReference type="ChEBI" id="CHEBI:37565"/>
    </ligand>
</feature>
<evidence type="ECO:0000313" key="10">
    <source>
        <dbReference type="EMBL" id="TDQ43090.1"/>
    </source>
</evidence>